<dbReference type="PANTHER" id="PTHR22602">
    <property type="entry name" value="TRANSFERASE CAF17, MITOCHONDRIAL-RELATED"/>
    <property type="match status" value="1"/>
</dbReference>
<dbReference type="OrthoDB" id="9796287at2"/>
<dbReference type="STRING" id="535712.A4Z71_01555"/>
<reference evidence="3 4" key="1">
    <citation type="journal article" date="2016" name="Biochim. Biophys. Acta">
        <title>Photochemical characterization of actinorhodopsin and its functional existence in the natural host.</title>
        <authorList>
            <person name="Nakamura S."/>
            <person name="Kikukawa T."/>
            <person name="Tamogami J."/>
            <person name="Kamiya M."/>
            <person name="Aizawa T."/>
            <person name="Hahn M.W."/>
            <person name="Ihara K."/>
            <person name="Kamo N."/>
            <person name="Demura M."/>
        </authorList>
    </citation>
    <scope>NUCLEOTIDE SEQUENCE [LARGE SCALE GENOMIC DNA]</scope>
    <source>
        <strain evidence="3 4">MWH-Dar1</strain>
    </source>
</reference>
<dbReference type="PANTHER" id="PTHR22602:SF0">
    <property type="entry name" value="TRANSFERASE CAF17, MITOCHONDRIAL-RELATED"/>
    <property type="match status" value="1"/>
</dbReference>
<dbReference type="Gene3D" id="3.30.1360.120">
    <property type="entry name" value="Probable tRNA modification gtpase trme, domain 1"/>
    <property type="match status" value="1"/>
</dbReference>
<keyword evidence="1" id="KW-0809">Transit peptide</keyword>
<evidence type="ECO:0000313" key="3">
    <source>
        <dbReference type="EMBL" id="AOY55718.1"/>
    </source>
</evidence>
<dbReference type="InterPro" id="IPR017703">
    <property type="entry name" value="YgfZ/GCV_T_CS"/>
</dbReference>
<feature type="domain" description="Aminomethyltransferase C-terminal" evidence="2">
    <location>
        <begin position="240"/>
        <end position="309"/>
    </location>
</feature>
<dbReference type="AlphaFoldDB" id="A0A1D9DY25"/>
<dbReference type="Pfam" id="PF08669">
    <property type="entry name" value="GCV_T_C"/>
    <property type="match status" value="1"/>
</dbReference>
<dbReference type="SUPFAM" id="SSF101790">
    <property type="entry name" value="Aminomethyltransferase beta-barrel domain"/>
    <property type="match status" value="1"/>
</dbReference>
<evidence type="ECO:0000256" key="1">
    <source>
        <dbReference type="ARBA" id="ARBA00022946"/>
    </source>
</evidence>
<dbReference type="Proteomes" id="UP000243784">
    <property type="component" value="Chromosome"/>
</dbReference>
<gene>
    <name evidence="3" type="ORF">A4Z71_01555</name>
</gene>
<dbReference type="GO" id="GO:0016226">
    <property type="term" value="P:iron-sulfur cluster assembly"/>
    <property type="evidence" value="ECO:0007669"/>
    <property type="project" value="TreeGrafter"/>
</dbReference>
<proteinExistence type="predicted"/>
<dbReference type="SUPFAM" id="SSF103025">
    <property type="entry name" value="Folate-binding domain"/>
    <property type="match status" value="1"/>
</dbReference>
<dbReference type="KEGG" id="rpla:A4Z71_01555"/>
<dbReference type="InterPro" id="IPR029043">
    <property type="entry name" value="GcvT/YgfZ_C"/>
</dbReference>
<dbReference type="NCBIfam" id="TIGR03317">
    <property type="entry name" value="ygfZ_signature"/>
    <property type="match status" value="1"/>
</dbReference>
<accession>A0A1D9DY25</accession>
<protein>
    <recommendedName>
        <fullName evidence="2">Aminomethyltransferase C-terminal domain-containing protein</fullName>
    </recommendedName>
</protein>
<name>A0A1D9DY25_9MICO</name>
<keyword evidence="4" id="KW-1185">Reference proteome</keyword>
<dbReference type="InterPro" id="IPR013977">
    <property type="entry name" value="GcvT_C"/>
</dbReference>
<dbReference type="InterPro" id="IPR027266">
    <property type="entry name" value="TrmE/GcvT-like"/>
</dbReference>
<evidence type="ECO:0000259" key="2">
    <source>
        <dbReference type="Pfam" id="PF08669"/>
    </source>
</evidence>
<sequence length="336" mass="37001">MLTAEHFGNPLVEQRKLLNSEASVLLEDLAVLRVEGPDRLDWLHALLSQNIKNLKPGESAEALLLDPNGRIEQAIRVFETGNETYLSVGKTSFAALNSWLSKMIFRSKVSLTEVDLVAVAYFGEVKDEPNALFTWTDNWDKILPGSYRYGKPSTSDWPLKIAFLDSADVEKFASEFESAGRLALTALRIAAHRPDFDAEVDEKTLPHELDWLRTAVHLTKGCYRGQETVAKVHNLGHPPRRLVMLHLDGSGHMLPEVNDSVIYNGEVKGRITSVAQHFDMGPIALAVISRNVPEDAQLEVASAGQTIAAAQEIIVPASAGKVAELPKRNLLMGGKH</sequence>
<dbReference type="EMBL" id="CP015208">
    <property type="protein sequence ID" value="AOY55718.1"/>
    <property type="molecule type" value="Genomic_DNA"/>
</dbReference>
<dbReference type="RefSeq" id="WP_070954230.1">
    <property type="nucleotide sequence ID" value="NZ_CP015208.1"/>
</dbReference>
<organism evidence="3 4">
    <name type="scientific">Candidatus Rhodoluna planktonica</name>
    <dbReference type="NCBI Taxonomy" id="535712"/>
    <lineage>
        <taxon>Bacteria</taxon>
        <taxon>Bacillati</taxon>
        <taxon>Actinomycetota</taxon>
        <taxon>Actinomycetes</taxon>
        <taxon>Micrococcales</taxon>
        <taxon>Microbacteriaceae</taxon>
        <taxon>Luna cluster</taxon>
        <taxon>Luna-1 subcluster</taxon>
        <taxon>Rhodoluna</taxon>
    </lineage>
</organism>
<dbReference type="InterPro" id="IPR045179">
    <property type="entry name" value="YgfZ/GcvT"/>
</dbReference>
<evidence type="ECO:0000313" key="4">
    <source>
        <dbReference type="Proteomes" id="UP000243784"/>
    </source>
</evidence>
<dbReference type="PIRSF" id="PIRSF006487">
    <property type="entry name" value="GcvT"/>
    <property type="match status" value="1"/>
</dbReference>